<keyword evidence="2" id="KW-0547">Nucleotide-binding</keyword>
<evidence type="ECO:0000256" key="4">
    <source>
        <dbReference type="SAM" id="MobiDB-lite"/>
    </source>
</evidence>
<sequence length="325" mass="33327">MMGHARRNDGEGDASGAPPTGGACLEISGLRAGYGDREVLAALSLAPLRGGRIAAVLGPNGSGKSTLLKTVAGLLPLRGGAIALDGLDLAGLAPRLRARHIAYVPQDLPAAVHLRVLEAVLAAGRAQPGGRGVDTGPETAQALLTRLGLGPFALRYLDELSGGQRQLAGLALALIRRPRVLLLDEPLSALDLRHQLQVMALVRRETALHGLITLMIVHDVNVALRHADRAILLRDGRVHADGPPMAAIAPATLAAVYGVRGRVERCSLGRPYAIVDEVVDMDAPGEVADGDHGAGGLRVGGSTGDDRGRAGAGPDGATATARPGT</sequence>
<evidence type="ECO:0000256" key="3">
    <source>
        <dbReference type="ARBA" id="ARBA00022840"/>
    </source>
</evidence>
<dbReference type="InterPro" id="IPR003593">
    <property type="entry name" value="AAA+_ATPase"/>
</dbReference>
<dbReference type="InterPro" id="IPR027417">
    <property type="entry name" value="P-loop_NTPase"/>
</dbReference>
<keyword evidence="7" id="KW-1185">Reference proteome</keyword>
<dbReference type="Proteomes" id="UP000091897">
    <property type="component" value="Chromosome"/>
</dbReference>
<reference evidence="6 7" key="1">
    <citation type="submission" date="2016-06" db="EMBL/GenBank/DDBJ databases">
        <title>Complete genome sequences of Bordetella bronchialis and Bordetella flabilis.</title>
        <authorList>
            <person name="LiPuma J.J."/>
            <person name="Spilker T."/>
        </authorList>
    </citation>
    <scope>NUCLEOTIDE SEQUENCE [LARGE SCALE GENOMIC DNA]</scope>
    <source>
        <strain evidence="6 7">AU3182</strain>
    </source>
</reference>
<keyword evidence="1" id="KW-0472">Membrane</keyword>
<dbReference type="PROSITE" id="PS00211">
    <property type="entry name" value="ABC_TRANSPORTER_1"/>
    <property type="match status" value="1"/>
</dbReference>
<organism evidence="6 7">
    <name type="scientific">Bordetella bronchialis</name>
    <dbReference type="NCBI Taxonomy" id="463025"/>
    <lineage>
        <taxon>Bacteria</taxon>
        <taxon>Pseudomonadati</taxon>
        <taxon>Pseudomonadota</taxon>
        <taxon>Betaproteobacteria</taxon>
        <taxon>Burkholderiales</taxon>
        <taxon>Alcaligenaceae</taxon>
        <taxon>Bordetella</taxon>
    </lineage>
</organism>
<name>A0ABN4RAS1_9BORD</name>
<feature type="domain" description="ABC transporter" evidence="5">
    <location>
        <begin position="25"/>
        <end position="260"/>
    </location>
</feature>
<feature type="compositionally biased region" description="Low complexity" evidence="4">
    <location>
        <begin position="315"/>
        <end position="325"/>
    </location>
</feature>
<keyword evidence="3" id="KW-0067">ATP-binding</keyword>
<evidence type="ECO:0000256" key="2">
    <source>
        <dbReference type="ARBA" id="ARBA00022741"/>
    </source>
</evidence>
<evidence type="ECO:0000259" key="5">
    <source>
        <dbReference type="PROSITE" id="PS50893"/>
    </source>
</evidence>
<dbReference type="PROSITE" id="PS50893">
    <property type="entry name" value="ABC_TRANSPORTER_2"/>
    <property type="match status" value="1"/>
</dbReference>
<feature type="region of interest" description="Disordered" evidence="4">
    <location>
        <begin position="286"/>
        <end position="325"/>
    </location>
</feature>
<dbReference type="InterPro" id="IPR017871">
    <property type="entry name" value="ABC_transporter-like_CS"/>
</dbReference>
<evidence type="ECO:0000256" key="1">
    <source>
        <dbReference type="ARBA" id="ARBA00022475"/>
    </source>
</evidence>
<dbReference type="Gene3D" id="3.40.50.300">
    <property type="entry name" value="P-loop containing nucleotide triphosphate hydrolases"/>
    <property type="match status" value="1"/>
</dbReference>
<feature type="compositionally biased region" description="Gly residues" evidence="4">
    <location>
        <begin position="293"/>
        <end position="303"/>
    </location>
</feature>
<dbReference type="PANTHER" id="PTHR42794">
    <property type="entry name" value="HEMIN IMPORT ATP-BINDING PROTEIN HMUV"/>
    <property type="match status" value="1"/>
</dbReference>
<dbReference type="Pfam" id="PF00005">
    <property type="entry name" value="ABC_tran"/>
    <property type="match status" value="1"/>
</dbReference>
<dbReference type="SUPFAM" id="SSF52540">
    <property type="entry name" value="P-loop containing nucleoside triphosphate hydrolases"/>
    <property type="match status" value="1"/>
</dbReference>
<dbReference type="PANTHER" id="PTHR42794:SF2">
    <property type="entry name" value="ABC TRANSPORTER ATP-BINDING PROTEIN"/>
    <property type="match status" value="1"/>
</dbReference>
<dbReference type="InterPro" id="IPR003439">
    <property type="entry name" value="ABC_transporter-like_ATP-bd"/>
</dbReference>
<proteinExistence type="predicted"/>
<protein>
    <recommendedName>
        <fullName evidence="5">ABC transporter domain-containing protein</fullName>
    </recommendedName>
</protein>
<dbReference type="CDD" id="cd03214">
    <property type="entry name" value="ABC_Iron-Siderophores_B12_Hemin"/>
    <property type="match status" value="1"/>
</dbReference>
<keyword evidence="1" id="KW-1003">Cell membrane</keyword>
<evidence type="ECO:0000313" key="7">
    <source>
        <dbReference type="Proteomes" id="UP000091897"/>
    </source>
</evidence>
<dbReference type="EMBL" id="CP016170">
    <property type="protein sequence ID" value="ANN68386.1"/>
    <property type="molecule type" value="Genomic_DNA"/>
</dbReference>
<accession>A0ABN4RAS1</accession>
<dbReference type="PROSITE" id="PS51257">
    <property type="entry name" value="PROKAR_LIPOPROTEIN"/>
    <property type="match status" value="1"/>
</dbReference>
<gene>
    <name evidence="6" type="ORF">BAU06_20645</name>
</gene>
<dbReference type="SMART" id="SM00382">
    <property type="entry name" value="AAA"/>
    <property type="match status" value="1"/>
</dbReference>
<evidence type="ECO:0000313" key="6">
    <source>
        <dbReference type="EMBL" id="ANN68386.1"/>
    </source>
</evidence>